<dbReference type="EMBL" id="CAJNOK010013013">
    <property type="protein sequence ID" value="CAF1176160.1"/>
    <property type="molecule type" value="Genomic_DNA"/>
</dbReference>
<dbReference type="Proteomes" id="UP000677228">
    <property type="component" value="Unassembled WGS sequence"/>
</dbReference>
<name>A0A8S2NDC6_9BILA</name>
<evidence type="ECO:0000313" key="1">
    <source>
        <dbReference type="EMBL" id="CAF1176160.1"/>
    </source>
</evidence>
<protein>
    <submittedName>
        <fullName evidence="2">Uncharacterized protein</fullName>
    </submittedName>
</protein>
<accession>A0A8S2NDC6</accession>
<dbReference type="EMBL" id="CAJOBA010034537">
    <property type="protein sequence ID" value="CAF3987335.1"/>
    <property type="molecule type" value="Genomic_DNA"/>
</dbReference>
<evidence type="ECO:0000313" key="3">
    <source>
        <dbReference type="Proteomes" id="UP000682733"/>
    </source>
</evidence>
<evidence type="ECO:0000313" key="2">
    <source>
        <dbReference type="EMBL" id="CAF3987335.1"/>
    </source>
</evidence>
<reference evidence="2" key="1">
    <citation type="submission" date="2021-02" db="EMBL/GenBank/DDBJ databases">
        <authorList>
            <person name="Nowell W R."/>
        </authorList>
    </citation>
    <scope>NUCLEOTIDE SEQUENCE</scope>
</reference>
<proteinExistence type="predicted"/>
<comment type="caution">
    <text evidence="2">The sequence shown here is derived from an EMBL/GenBank/DDBJ whole genome shotgun (WGS) entry which is preliminary data.</text>
</comment>
<dbReference type="AlphaFoldDB" id="A0A8S2NDC6"/>
<dbReference type="Proteomes" id="UP000682733">
    <property type="component" value="Unassembled WGS sequence"/>
</dbReference>
<sequence>MTSSAVPSTGLDKISAAEATFVYHGVKQGHSYVSQECTINVAKPVFKSSSSVAKSITCGNTKSRTIACNVLGPFFTSTLIEELLESVFIHYHSMHQIKKIVKYIHLHCQGARGHFSQYFI</sequence>
<gene>
    <name evidence="1" type="ORF">OVA965_LOCUS22821</name>
    <name evidence="2" type="ORF">TMI583_LOCUS23535</name>
</gene>
<organism evidence="2 3">
    <name type="scientific">Didymodactylos carnosus</name>
    <dbReference type="NCBI Taxonomy" id="1234261"/>
    <lineage>
        <taxon>Eukaryota</taxon>
        <taxon>Metazoa</taxon>
        <taxon>Spiralia</taxon>
        <taxon>Gnathifera</taxon>
        <taxon>Rotifera</taxon>
        <taxon>Eurotatoria</taxon>
        <taxon>Bdelloidea</taxon>
        <taxon>Philodinida</taxon>
        <taxon>Philodinidae</taxon>
        <taxon>Didymodactylos</taxon>
    </lineage>
</organism>